<accession>A0A850EXU6</accession>
<name>A0A850EXU6_9BACL</name>
<evidence type="ECO:0000313" key="2">
    <source>
        <dbReference type="Proteomes" id="UP000564806"/>
    </source>
</evidence>
<sequence>MVRSETDEYFKIQAGDAVFWTQEEWHETRTKTGLTALVIESETLNPSVYMTSKNTIHPS</sequence>
<dbReference type="Proteomes" id="UP000564806">
    <property type="component" value="Unassembled WGS sequence"/>
</dbReference>
<evidence type="ECO:0000313" key="1">
    <source>
        <dbReference type="EMBL" id="NUU64307.1"/>
    </source>
</evidence>
<protein>
    <recommendedName>
        <fullName evidence="3">Cupin domain-containing protein</fullName>
    </recommendedName>
</protein>
<organism evidence="1 2">
    <name type="scientific">Paenibacillus agri</name>
    <dbReference type="NCBI Taxonomy" id="2744309"/>
    <lineage>
        <taxon>Bacteria</taxon>
        <taxon>Bacillati</taxon>
        <taxon>Bacillota</taxon>
        <taxon>Bacilli</taxon>
        <taxon>Bacillales</taxon>
        <taxon>Paenibacillaceae</taxon>
        <taxon>Paenibacillus</taxon>
    </lineage>
</organism>
<keyword evidence="2" id="KW-1185">Reference proteome</keyword>
<dbReference type="RefSeq" id="WP_175374631.1">
    <property type="nucleotide sequence ID" value="NZ_JABWCS010000221.1"/>
</dbReference>
<comment type="caution">
    <text evidence="1">The sequence shown here is derived from an EMBL/GenBank/DDBJ whole genome shotgun (WGS) entry which is preliminary data.</text>
</comment>
<gene>
    <name evidence="1" type="ORF">HPT30_28535</name>
</gene>
<dbReference type="EMBL" id="JABWCS010000221">
    <property type="protein sequence ID" value="NUU64307.1"/>
    <property type="molecule type" value="Genomic_DNA"/>
</dbReference>
<evidence type="ECO:0008006" key="3">
    <source>
        <dbReference type="Google" id="ProtNLM"/>
    </source>
</evidence>
<dbReference type="AlphaFoldDB" id="A0A850EXU6"/>
<proteinExistence type="predicted"/>
<reference evidence="1" key="1">
    <citation type="submission" date="2020-06" db="EMBL/GenBank/DDBJ databases">
        <title>Paenibacillus sp. nov., isolated from soil.</title>
        <authorList>
            <person name="Seo Y.L."/>
        </authorList>
    </citation>
    <scope>NUCLEOTIDE SEQUENCE [LARGE SCALE GENOMIC DNA]</scope>
    <source>
        <strain evidence="1">JW14</strain>
    </source>
</reference>